<feature type="compositionally biased region" description="Basic and acidic residues" evidence="1">
    <location>
        <begin position="52"/>
        <end position="81"/>
    </location>
</feature>
<feature type="transmembrane region" description="Helical" evidence="2">
    <location>
        <begin position="93"/>
        <end position="114"/>
    </location>
</feature>
<organism evidence="3 4">
    <name type="scientific">Halomonas hydrothermalis</name>
    <dbReference type="NCBI Taxonomy" id="115561"/>
    <lineage>
        <taxon>Bacteria</taxon>
        <taxon>Pseudomonadati</taxon>
        <taxon>Pseudomonadota</taxon>
        <taxon>Gammaproteobacteria</taxon>
        <taxon>Oceanospirillales</taxon>
        <taxon>Halomonadaceae</taxon>
        <taxon>Halomonas</taxon>
    </lineage>
</organism>
<evidence type="ECO:0000313" key="4">
    <source>
        <dbReference type="Proteomes" id="UP000502259"/>
    </source>
</evidence>
<feature type="region of interest" description="Disordered" evidence="1">
    <location>
        <begin position="52"/>
        <end position="83"/>
    </location>
</feature>
<keyword evidence="2" id="KW-1133">Transmembrane helix</keyword>
<protein>
    <submittedName>
        <fullName evidence="3">Uncharacterized protein</fullName>
    </submittedName>
</protein>
<evidence type="ECO:0000256" key="1">
    <source>
        <dbReference type="SAM" id="MobiDB-lite"/>
    </source>
</evidence>
<dbReference type="Proteomes" id="UP000502259">
    <property type="component" value="Chromosome"/>
</dbReference>
<dbReference type="InterPro" id="IPR019690">
    <property type="entry name" value="DUF2569"/>
</dbReference>
<feature type="transmembrane region" description="Helical" evidence="2">
    <location>
        <begin position="139"/>
        <end position="159"/>
    </location>
</feature>
<proteinExistence type="predicted"/>
<dbReference type="Pfam" id="PF10754">
    <property type="entry name" value="DUF2569"/>
    <property type="match status" value="1"/>
</dbReference>
<sequence>MQCGKCGNLNVQANDKFCNQCGELLEKSIPSRNIQEVDSVFEDKTSTNAIHETDIHREATEAGHEDNEHEPIKNEKKDKEIPYPNKPSGVGGFLKFFVIIGCIVGPILGLLSGFGEMSSTENEFPGLRDDEAWGDFKTIAYTSSFISMALLFWLASKLYESDLKSMKFKAIGVLWIVGPFRAIAEIITITIVLPTSMSGAIVPELFAGIFASGFVVTIWTLYFLLSKRVANTYWR</sequence>
<keyword evidence="4" id="KW-1185">Reference proteome</keyword>
<feature type="transmembrane region" description="Helical" evidence="2">
    <location>
        <begin position="171"/>
        <end position="193"/>
    </location>
</feature>
<accession>A0A6F8U4Q9</accession>
<name>A0A6F8U4Q9_9GAMM</name>
<keyword evidence="2" id="KW-0472">Membrane</keyword>
<dbReference type="EMBL" id="AP022843">
    <property type="protein sequence ID" value="BCB07910.1"/>
    <property type="molecule type" value="Genomic_DNA"/>
</dbReference>
<dbReference type="AlphaFoldDB" id="A0A6F8U4Q9"/>
<evidence type="ECO:0000313" key="3">
    <source>
        <dbReference type="EMBL" id="BCB07910.1"/>
    </source>
</evidence>
<gene>
    <name evidence="3" type="ORF">HHSLTHF2_18000</name>
</gene>
<feature type="transmembrane region" description="Helical" evidence="2">
    <location>
        <begin position="205"/>
        <end position="225"/>
    </location>
</feature>
<evidence type="ECO:0000256" key="2">
    <source>
        <dbReference type="SAM" id="Phobius"/>
    </source>
</evidence>
<reference evidence="3 4" key="1">
    <citation type="submission" date="2020-03" db="EMBL/GenBank/DDBJ databases">
        <title>Complete Genome Sequence of Halomonas hydrothermalis Strain Slthf2, Halophilic Bacterium Isolated from Deep-Sea Hydrothermal-Vent Environments.</title>
        <authorList>
            <person name="Takeyama N."/>
            <person name="Huang M."/>
            <person name="Sato K."/>
            <person name="Galipon J."/>
            <person name="Arakawa K."/>
        </authorList>
    </citation>
    <scope>NUCLEOTIDE SEQUENCE [LARGE SCALE GENOMIC DNA]</scope>
    <source>
        <strain evidence="3 4">Slthf2</strain>
    </source>
</reference>
<keyword evidence="2" id="KW-0812">Transmembrane</keyword>